<evidence type="ECO:0000259" key="1">
    <source>
        <dbReference type="Pfam" id="PF01636"/>
    </source>
</evidence>
<keyword evidence="3" id="KW-1185">Reference proteome</keyword>
<evidence type="ECO:0000313" key="3">
    <source>
        <dbReference type="Proteomes" id="UP001500466"/>
    </source>
</evidence>
<accession>A0ABP9HL70</accession>
<dbReference type="InterPro" id="IPR011009">
    <property type="entry name" value="Kinase-like_dom_sf"/>
</dbReference>
<dbReference type="Proteomes" id="UP001500466">
    <property type="component" value="Unassembled WGS sequence"/>
</dbReference>
<evidence type="ECO:0000313" key="2">
    <source>
        <dbReference type="EMBL" id="GAA4973464.1"/>
    </source>
</evidence>
<reference evidence="3" key="1">
    <citation type="journal article" date="2019" name="Int. J. Syst. Evol. Microbiol.">
        <title>The Global Catalogue of Microorganisms (GCM) 10K type strain sequencing project: providing services to taxonomists for standard genome sequencing and annotation.</title>
        <authorList>
            <consortium name="The Broad Institute Genomics Platform"/>
            <consortium name="The Broad Institute Genome Sequencing Center for Infectious Disease"/>
            <person name="Wu L."/>
            <person name="Ma J."/>
        </authorList>
    </citation>
    <scope>NUCLEOTIDE SEQUENCE [LARGE SCALE GENOMIC DNA]</scope>
    <source>
        <strain evidence="3">JCM 17986</strain>
    </source>
</reference>
<dbReference type="Pfam" id="PF01636">
    <property type="entry name" value="APH"/>
    <property type="match status" value="1"/>
</dbReference>
<protein>
    <submittedName>
        <fullName evidence="2">Aminoglycoside phosphotransferase family protein</fullName>
    </submittedName>
</protein>
<gene>
    <name evidence="2" type="ORF">GCM10023205_44950</name>
</gene>
<dbReference type="SUPFAM" id="SSF56112">
    <property type="entry name" value="Protein kinase-like (PK-like)"/>
    <property type="match status" value="1"/>
</dbReference>
<name>A0ABP9HL70_9ACTN</name>
<dbReference type="Gene3D" id="3.90.1200.10">
    <property type="match status" value="1"/>
</dbReference>
<organism evidence="2 3">
    <name type="scientific">Yinghuangia aomiensis</name>
    <dbReference type="NCBI Taxonomy" id="676205"/>
    <lineage>
        <taxon>Bacteria</taxon>
        <taxon>Bacillati</taxon>
        <taxon>Actinomycetota</taxon>
        <taxon>Actinomycetes</taxon>
        <taxon>Kitasatosporales</taxon>
        <taxon>Streptomycetaceae</taxon>
        <taxon>Yinghuangia</taxon>
    </lineage>
</organism>
<proteinExistence type="predicted"/>
<feature type="domain" description="Aminoglycoside phosphotransferase" evidence="1">
    <location>
        <begin position="66"/>
        <end position="269"/>
    </location>
</feature>
<sequence>MATLREAPDDVPRASRIARVIDTAATERGILARACNRVGIDPGVADNAGLLAYGENAVFALPQAGIVARIARGPHLLDRARREIEVARWLRDQDFPTVRPAEQVPAQPVSVSERPVTFWELLEPADRDPDVKDLARLLKRLHALPRPPFALPAREPLALVETWLDSADAAVHLDDRRFLLDRKAELLDAYAAVRPVLEPGVVHGDALLRNVGVHGGRPLLLDLENVSDDLRELDLILTPMAAVRYGLPDGAVEKFVRKYGFDVTSWDGYPVLRAVRELAATAWVAQHVPGNPAAEDEFAHRVRCLRTGDTTSRWHSF</sequence>
<dbReference type="InterPro" id="IPR002575">
    <property type="entry name" value="Aminoglycoside_PTrfase"/>
</dbReference>
<dbReference type="EMBL" id="BAABHS010000015">
    <property type="protein sequence ID" value="GAA4973464.1"/>
    <property type="molecule type" value="Genomic_DNA"/>
</dbReference>
<comment type="caution">
    <text evidence="2">The sequence shown here is derived from an EMBL/GenBank/DDBJ whole genome shotgun (WGS) entry which is preliminary data.</text>
</comment>